<evidence type="ECO:0000259" key="2">
    <source>
        <dbReference type="PROSITE" id="PS50164"/>
    </source>
</evidence>
<dbReference type="SUPFAM" id="SSF82771">
    <property type="entry name" value="GIY-YIG endonuclease"/>
    <property type="match status" value="1"/>
</dbReference>
<dbReference type="AlphaFoldDB" id="A0A4U1B842"/>
<dbReference type="PANTHER" id="PTHR34477">
    <property type="entry name" value="UPF0213 PROTEIN YHBQ"/>
    <property type="match status" value="1"/>
</dbReference>
<dbReference type="Proteomes" id="UP000307999">
    <property type="component" value="Unassembled WGS sequence"/>
</dbReference>
<sequence>MKQPAVYIITNTSHSVIYIGVTSNLPQRMYQHRQKLIDGFSSKYNLVKLVYFEAFDDMVNAITREKQLKKWSRSWKDELIGRLNPEWRDLYDDIL</sequence>
<dbReference type="CDD" id="cd10448">
    <property type="entry name" value="GIY-YIG_unchar_3"/>
    <property type="match status" value="1"/>
</dbReference>
<accession>A0A4U1B842</accession>
<protein>
    <submittedName>
        <fullName evidence="3">GIY-YIG nuclease family protein</fullName>
    </submittedName>
</protein>
<comment type="similarity">
    <text evidence="1">Belongs to the UPF0213 family.</text>
</comment>
<dbReference type="Pfam" id="PF01541">
    <property type="entry name" value="GIY-YIG"/>
    <property type="match status" value="1"/>
</dbReference>
<dbReference type="InterPro" id="IPR000305">
    <property type="entry name" value="GIY-YIG_endonuc"/>
</dbReference>
<keyword evidence="4" id="KW-1185">Reference proteome</keyword>
<feature type="domain" description="GIY-YIG" evidence="2">
    <location>
        <begin position="2"/>
        <end position="78"/>
    </location>
</feature>
<name>A0A4U1B842_9GAMM</name>
<evidence type="ECO:0000313" key="3">
    <source>
        <dbReference type="EMBL" id="TKB46162.1"/>
    </source>
</evidence>
<comment type="caution">
    <text evidence="3">The sequence shown here is derived from an EMBL/GenBank/DDBJ whole genome shotgun (WGS) entry which is preliminary data.</text>
</comment>
<dbReference type="EMBL" id="SWDB01000010">
    <property type="protein sequence ID" value="TKB46162.1"/>
    <property type="molecule type" value="Genomic_DNA"/>
</dbReference>
<organism evidence="3 4">
    <name type="scientific">Thalassotalea mangrovi</name>
    <dbReference type="NCBI Taxonomy" id="2572245"/>
    <lineage>
        <taxon>Bacteria</taxon>
        <taxon>Pseudomonadati</taxon>
        <taxon>Pseudomonadota</taxon>
        <taxon>Gammaproteobacteria</taxon>
        <taxon>Alteromonadales</taxon>
        <taxon>Colwelliaceae</taxon>
        <taxon>Thalassotalea</taxon>
    </lineage>
</organism>
<dbReference type="Gene3D" id="3.40.1440.10">
    <property type="entry name" value="GIY-YIG endonuclease"/>
    <property type="match status" value="1"/>
</dbReference>
<evidence type="ECO:0000256" key="1">
    <source>
        <dbReference type="ARBA" id="ARBA00007435"/>
    </source>
</evidence>
<dbReference type="RefSeq" id="WP_136735170.1">
    <property type="nucleotide sequence ID" value="NZ_SWDB01000010.1"/>
</dbReference>
<gene>
    <name evidence="3" type="ORF">E8M12_05930</name>
</gene>
<dbReference type="InterPro" id="IPR035901">
    <property type="entry name" value="GIY-YIG_endonuc_sf"/>
</dbReference>
<dbReference type="PANTHER" id="PTHR34477:SF5">
    <property type="entry name" value="BSL5627 PROTEIN"/>
    <property type="match status" value="1"/>
</dbReference>
<dbReference type="PROSITE" id="PS50164">
    <property type="entry name" value="GIY_YIG"/>
    <property type="match status" value="1"/>
</dbReference>
<dbReference type="InterPro" id="IPR050190">
    <property type="entry name" value="UPF0213_domain"/>
</dbReference>
<reference evidence="3 4" key="1">
    <citation type="submission" date="2019-04" db="EMBL/GenBank/DDBJ databases">
        <title>Thalassotalea guangxiensis sp. nov., isolated from sediment of the coastal wetland.</title>
        <authorList>
            <person name="Zheng S."/>
            <person name="Zhang D."/>
        </authorList>
    </citation>
    <scope>NUCLEOTIDE SEQUENCE [LARGE SCALE GENOMIC DNA]</scope>
    <source>
        <strain evidence="3 4">ZS-4</strain>
    </source>
</reference>
<proteinExistence type="inferred from homology"/>
<dbReference type="OrthoDB" id="9807770at2"/>
<evidence type="ECO:0000313" key="4">
    <source>
        <dbReference type="Proteomes" id="UP000307999"/>
    </source>
</evidence>